<dbReference type="AlphaFoldDB" id="A0A3M7RFQ8"/>
<name>A0A3M7RFQ8_BRAPC</name>
<protein>
    <submittedName>
        <fullName evidence="1">Uncharacterized protein</fullName>
    </submittedName>
</protein>
<evidence type="ECO:0000313" key="1">
    <source>
        <dbReference type="EMBL" id="RNA22347.1"/>
    </source>
</evidence>
<keyword evidence="2" id="KW-1185">Reference proteome</keyword>
<accession>A0A3M7RFQ8</accession>
<proteinExistence type="predicted"/>
<evidence type="ECO:0000313" key="2">
    <source>
        <dbReference type="Proteomes" id="UP000276133"/>
    </source>
</evidence>
<gene>
    <name evidence="1" type="ORF">BpHYR1_015699</name>
</gene>
<comment type="caution">
    <text evidence="1">The sequence shown here is derived from an EMBL/GenBank/DDBJ whole genome shotgun (WGS) entry which is preliminary data.</text>
</comment>
<reference evidence="1 2" key="1">
    <citation type="journal article" date="2018" name="Sci. Rep.">
        <title>Genomic signatures of local adaptation to the degree of environmental predictability in rotifers.</title>
        <authorList>
            <person name="Franch-Gras L."/>
            <person name="Hahn C."/>
            <person name="Garcia-Roger E.M."/>
            <person name="Carmona M.J."/>
            <person name="Serra M."/>
            <person name="Gomez A."/>
        </authorList>
    </citation>
    <scope>NUCLEOTIDE SEQUENCE [LARGE SCALE GENOMIC DNA]</scope>
    <source>
        <strain evidence="1">HYR1</strain>
    </source>
</reference>
<dbReference type="EMBL" id="REGN01003485">
    <property type="protein sequence ID" value="RNA22347.1"/>
    <property type="molecule type" value="Genomic_DNA"/>
</dbReference>
<organism evidence="1 2">
    <name type="scientific">Brachionus plicatilis</name>
    <name type="common">Marine rotifer</name>
    <name type="synonym">Brachionus muelleri</name>
    <dbReference type="NCBI Taxonomy" id="10195"/>
    <lineage>
        <taxon>Eukaryota</taxon>
        <taxon>Metazoa</taxon>
        <taxon>Spiralia</taxon>
        <taxon>Gnathifera</taxon>
        <taxon>Rotifera</taxon>
        <taxon>Eurotatoria</taxon>
        <taxon>Monogononta</taxon>
        <taxon>Pseudotrocha</taxon>
        <taxon>Ploima</taxon>
        <taxon>Brachionidae</taxon>
        <taxon>Brachionus</taxon>
    </lineage>
</organism>
<dbReference type="Proteomes" id="UP000276133">
    <property type="component" value="Unassembled WGS sequence"/>
</dbReference>
<sequence length="239" mass="27003">MELFNKLDKNLKIKLPQQASLKELEFHSVGSTTLISIRISPLYESAAKTGVLCFLAKSCFPKVVHWSADSVLHNSSIFWTSLTESSVLHSDGLTKAERTPTRTDAITIKEAYAIAIYYCILVQLFKPLIYLKKLICGDSFKNQKQALLPFTYMTYASIYLQDNCQGIQALNLKQPKIVAPSTILKLQRLSLENMSYSVAQLGKSIFLSINLAQSRFKLDSKKALIDRRNHDSKLLRHSI</sequence>